<comment type="caution">
    <text evidence="1">The sequence shown here is derived from an EMBL/GenBank/DDBJ whole genome shotgun (WGS) entry which is preliminary data.</text>
</comment>
<dbReference type="Proteomes" id="UP000663879">
    <property type="component" value="Unassembled WGS sequence"/>
</dbReference>
<sequence>MLSKIQVVIMWSLFIFNEHNHPIEEVYDNSVGPSQEIKAIIRRLVQDQPTIFPKQIRIYLNVNSDKLGIEGLQFELHQIQDYIISFWKLDNSINVLFSCNPEC</sequence>
<evidence type="ECO:0000313" key="1">
    <source>
        <dbReference type="EMBL" id="CAF0908668.1"/>
    </source>
</evidence>
<dbReference type="AlphaFoldDB" id="A0A814A7D3"/>
<name>A0A814A7D3_9BILA</name>
<evidence type="ECO:0000313" key="2">
    <source>
        <dbReference type="Proteomes" id="UP000663879"/>
    </source>
</evidence>
<dbReference type="EMBL" id="CAJNOC010002041">
    <property type="protein sequence ID" value="CAF0908668.1"/>
    <property type="molecule type" value="Genomic_DNA"/>
</dbReference>
<gene>
    <name evidence="1" type="ORF">OXX778_LOCUS11780</name>
</gene>
<accession>A0A814A7D3</accession>
<organism evidence="1 2">
    <name type="scientific">Brachionus calyciflorus</name>
    <dbReference type="NCBI Taxonomy" id="104777"/>
    <lineage>
        <taxon>Eukaryota</taxon>
        <taxon>Metazoa</taxon>
        <taxon>Spiralia</taxon>
        <taxon>Gnathifera</taxon>
        <taxon>Rotifera</taxon>
        <taxon>Eurotatoria</taxon>
        <taxon>Monogononta</taxon>
        <taxon>Pseudotrocha</taxon>
        <taxon>Ploima</taxon>
        <taxon>Brachionidae</taxon>
        <taxon>Brachionus</taxon>
    </lineage>
</organism>
<proteinExistence type="predicted"/>
<reference evidence="1" key="1">
    <citation type="submission" date="2021-02" db="EMBL/GenBank/DDBJ databases">
        <authorList>
            <person name="Nowell W R."/>
        </authorList>
    </citation>
    <scope>NUCLEOTIDE SEQUENCE</scope>
    <source>
        <strain evidence="1">Ploen Becks lab</strain>
    </source>
</reference>
<keyword evidence="2" id="KW-1185">Reference proteome</keyword>
<protein>
    <submittedName>
        <fullName evidence="1">Uncharacterized protein</fullName>
    </submittedName>
</protein>